<gene>
    <name evidence="2" type="ORF">E2C01_076848</name>
</gene>
<keyword evidence="3" id="KW-1185">Reference proteome</keyword>
<accession>A0A5B7ICU8</accession>
<dbReference type="EMBL" id="VSRR010059103">
    <property type="protein sequence ID" value="MPC82200.1"/>
    <property type="molecule type" value="Genomic_DNA"/>
</dbReference>
<name>A0A5B7ICU8_PORTR</name>
<feature type="region of interest" description="Disordered" evidence="1">
    <location>
        <begin position="1"/>
        <end position="81"/>
    </location>
</feature>
<sequence length="158" mass="16868">MSARDKAQGTPQRSSSLSSSTYEGKRREKDPMDSEAKQRKPASTGDCTSQPLLTACASQPSAHPSVAGPSSINIPAASPPPDVERMRMVKLSRARLSSLSDPLDDLDTFTASQTPGETVADVAFQKALDEFAGHFHGEEELGDPLSERLASILNVSLR</sequence>
<proteinExistence type="predicted"/>
<evidence type="ECO:0000256" key="1">
    <source>
        <dbReference type="SAM" id="MobiDB-lite"/>
    </source>
</evidence>
<protein>
    <submittedName>
        <fullName evidence="2">Uncharacterized protein</fullName>
    </submittedName>
</protein>
<comment type="caution">
    <text evidence="2">The sequence shown here is derived from an EMBL/GenBank/DDBJ whole genome shotgun (WGS) entry which is preliminary data.</text>
</comment>
<reference evidence="2 3" key="1">
    <citation type="submission" date="2019-05" db="EMBL/GenBank/DDBJ databases">
        <title>Another draft genome of Portunus trituberculatus and its Hox gene families provides insights of decapod evolution.</title>
        <authorList>
            <person name="Jeong J.-H."/>
            <person name="Song I."/>
            <person name="Kim S."/>
            <person name="Choi T."/>
            <person name="Kim D."/>
            <person name="Ryu S."/>
            <person name="Kim W."/>
        </authorList>
    </citation>
    <scope>NUCLEOTIDE SEQUENCE [LARGE SCALE GENOMIC DNA]</scope>
    <source>
        <tissue evidence="2">Muscle</tissue>
    </source>
</reference>
<dbReference type="Proteomes" id="UP000324222">
    <property type="component" value="Unassembled WGS sequence"/>
</dbReference>
<evidence type="ECO:0000313" key="3">
    <source>
        <dbReference type="Proteomes" id="UP000324222"/>
    </source>
</evidence>
<evidence type="ECO:0000313" key="2">
    <source>
        <dbReference type="EMBL" id="MPC82200.1"/>
    </source>
</evidence>
<dbReference type="OrthoDB" id="419333at2759"/>
<feature type="compositionally biased region" description="Basic and acidic residues" evidence="1">
    <location>
        <begin position="23"/>
        <end position="38"/>
    </location>
</feature>
<organism evidence="2 3">
    <name type="scientific">Portunus trituberculatus</name>
    <name type="common">Swimming crab</name>
    <name type="synonym">Neptunus trituberculatus</name>
    <dbReference type="NCBI Taxonomy" id="210409"/>
    <lineage>
        <taxon>Eukaryota</taxon>
        <taxon>Metazoa</taxon>
        <taxon>Ecdysozoa</taxon>
        <taxon>Arthropoda</taxon>
        <taxon>Crustacea</taxon>
        <taxon>Multicrustacea</taxon>
        <taxon>Malacostraca</taxon>
        <taxon>Eumalacostraca</taxon>
        <taxon>Eucarida</taxon>
        <taxon>Decapoda</taxon>
        <taxon>Pleocyemata</taxon>
        <taxon>Brachyura</taxon>
        <taxon>Eubrachyura</taxon>
        <taxon>Portunoidea</taxon>
        <taxon>Portunidae</taxon>
        <taxon>Portuninae</taxon>
        <taxon>Portunus</taxon>
    </lineage>
</organism>
<dbReference type="AlphaFoldDB" id="A0A5B7ICU8"/>
<feature type="compositionally biased region" description="Polar residues" evidence="1">
    <location>
        <begin position="45"/>
        <end position="62"/>
    </location>
</feature>